<reference evidence="3" key="1">
    <citation type="submission" date="2022-08" db="UniProtKB">
        <authorList>
            <consortium name="EnsemblMetazoa"/>
        </authorList>
    </citation>
    <scope>IDENTIFICATION</scope>
    <source>
        <strain evidence="3">05x7-T-G4-1.051#20</strain>
    </source>
</reference>
<dbReference type="AlphaFoldDB" id="A0A8W8KTG2"/>
<keyword evidence="2" id="KW-0812">Transmembrane</keyword>
<protein>
    <recommendedName>
        <fullName evidence="5">Cysteine and tyrosine-rich protein 1</fullName>
    </recommendedName>
</protein>
<evidence type="ECO:0000313" key="4">
    <source>
        <dbReference type="Proteomes" id="UP000005408"/>
    </source>
</evidence>
<name>A0A8W8KTG2_MAGGI</name>
<feature type="transmembrane region" description="Helical" evidence="2">
    <location>
        <begin position="38"/>
        <end position="60"/>
    </location>
</feature>
<evidence type="ECO:0000256" key="1">
    <source>
        <dbReference type="SAM" id="MobiDB-lite"/>
    </source>
</evidence>
<feature type="region of interest" description="Disordered" evidence="1">
    <location>
        <begin position="86"/>
        <end position="146"/>
    </location>
</feature>
<evidence type="ECO:0000313" key="3">
    <source>
        <dbReference type="EnsemblMetazoa" id="G24532.3:cds"/>
    </source>
</evidence>
<evidence type="ECO:0008006" key="5">
    <source>
        <dbReference type="Google" id="ProtNLM"/>
    </source>
</evidence>
<proteinExistence type="predicted"/>
<accession>A0A8W8KTG2</accession>
<keyword evidence="2" id="KW-0472">Membrane</keyword>
<evidence type="ECO:0000256" key="2">
    <source>
        <dbReference type="SAM" id="Phobius"/>
    </source>
</evidence>
<keyword evidence="2" id="KW-1133">Transmembrane helix</keyword>
<dbReference type="EnsemblMetazoa" id="G24532.3">
    <property type="protein sequence ID" value="G24532.3:cds"/>
    <property type="gene ID" value="G24532"/>
</dbReference>
<sequence>SLFFVSLAGGYCQATSNQFYCEYGCCGNSCCPNEVAIGVGTTFGALVLLIIAGGVFICCIQRRYSPKEEVKFTKDGFTQYEKNPVGIADMTPTVPDRSRRRRSTIAPQPPPIFALKKQEKVEEEEKDVELGEREATTDDTAPKEPV</sequence>
<dbReference type="Proteomes" id="UP000005408">
    <property type="component" value="Unassembled WGS sequence"/>
</dbReference>
<organism evidence="3 4">
    <name type="scientific">Magallana gigas</name>
    <name type="common">Pacific oyster</name>
    <name type="synonym">Crassostrea gigas</name>
    <dbReference type="NCBI Taxonomy" id="29159"/>
    <lineage>
        <taxon>Eukaryota</taxon>
        <taxon>Metazoa</taxon>
        <taxon>Spiralia</taxon>
        <taxon>Lophotrochozoa</taxon>
        <taxon>Mollusca</taxon>
        <taxon>Bivalvia</taxon>
        <taxon>Autobranchia</taxon>
        <taxon>Pteriomorphia</taxon>
        <taxon>Ostreida</taxon>
        <taxon>Ostreoidea</taxon>
        <taxon>Ostreidae</taxon>
        <taxon>Magallana</taxon>
    </lineage>
</organism>
<keyword evidence="4" id="KW-1185">Reference proteome</keyword>
<feature type="compositionally biased region" description="Basic and acidic residues" evidence="1">
    <location>
        <begin position="128"/>
        <end position="146"/>
    </location>
</feature>